<dbReference type="EMBL" id="JARHUD010000006">
    <property type="protein sequence ID" value="MDF2096521.1"/>
    <property type="molecule type" value="Genomic_DNA"/>
</dbReference>
<dbReference type="RefSeq" id="WP_275823026.1">
    <property type="nucleotide sequence ID" value="NZ_JARHUD010000006.1"/>
</dbReference>
<evidence type="ECO:0000313" key="2">
    <source>
        <dbReference type="Proteomes" id="UP001215503"/>
    </source>
</evidence>
<comment type="caution">
    <text evidence="1">The sequence shown here is derived from an EMBL/GenBank/DDBJ whole genome shotgun (WGS) entry which is preliminary data.</text>
</comment>
<protein>
    <recommendedName>
        <fullName evidence="3">UspA domain-containing protein</fullName>
    </recommendedName>
</protein>
<proteinExistence type="predicted"/>
<keyword evidence="2" id="KW-1185">Reference proteome</keyword>
<accession>A0ABT5YP00</accession>
<name>A0ABT5YP00_9PROT</name>
<reference evidence="1 2" key="1">
    <citation type="submission" date="2023-03" db="EMBL/GenBank/DDBJ databases">
        <title>Fodinicurvata sp. CAU 1616 isolated from sea sendiment.</title>
        <authorList>
            <person name="Kim W."/>
        </authorList>
    </citation>
    <scope>NUCLEOTIDE SEQUENCE [LARGE SCALE GENOMIC DNA]</scope>
    <source>
        <strain evidence="1 2">CAU 1616</strain>
    </source>
</reference>
<organism evidence="1 2">
    <name type="scientific">Aquibaculum arenosum</name>
    <dbReference type="NCBI Taxonomy" id="3032591"/>
    <lineage>
        <taxon>Bacteria</taxon>
        <taxon>Pseudomonadati</taxon>
        <taxon>Pseudomonadota</taxon>
        <taxon>Alphaproteobacteria</taxon>
        <taxon>Rhodospirillales</taxon>
        <taxon>Rhodovibrionaceae</taxon>
        <taxon>Aquibaculum</taxon>
    </lineage>
</organism>
<sequence length="257" mass="26963">MSPAGEFWRPRRLLLSLSEESDSGPMLTRMAGLAHSLEAEVTGVLVEEAALYDLAALAFSTELGAVTGRPRHLETAELAARARRQEAAVRRALAGLGEQLGRPVPLEVLRGHPLDPLRRAGREDLVFSAGALALLQDRTEATAMLECLRHTAGFLLSPLRGGAAPGPLVASFSSQAIADSLLPSLKRLAGAAGMDVQITAGGFDSLLAGVHLAERARASLLVADLPGGAGPEHVRALRLALRRLTCPLLLVSSDTEG</sequence>
<evidence type="ECO:0000313" key="1">
    <source>
        <dbReference type="EMBL" id="MDF2096521.1"/>
    </source>
</evidence>
<evidence type="ECO:0008006" key="3">
    <source>
        <dbReference type="Google" id="ProtNLM"/>
    </source>
</evidence>
<gene>
    <name evidence="1" type="ORF">P2G67_11085</name>
</gene>
<dbReference type="Proteomes" id="UP001215503">
    <property type="component" value="Unassembled WGS sequence"/>
</dbReference>